<sequence>MAGRALRRLTDIAATIPAYKSQAGAMCIRYVKAIANLNMQLFADTPAPRDQQQRNETKREGMLHNDDDDDEWESEVKRGRGHGKIGPTYGGLEMTRVLR</sequence>
<feature type="region of interest" description="Disordered" evidence="1">
    <location>
        <begin position="43"/>
        <end position="99"/>
    </location>
</feature>
<dbReference type="EMBL" id="LFIW01000213">
    <property type="protein sequence ID" value="KZL87641.1"/>
    <property type="molecule type" value="Genomic_DNA"/>
</dbReference>
<dbReference type="AlphaFoldDB" id="A0A162PVR6"/>
<reference evidence="2 3" key="1">
    <citation type="submission" date="2015-06" db="EMBL/GenBank/DDBJ databases">
        <title>Survival trade-offs in plant roots during colonization by closely related pathogenic and mutualistic fungi.</title>
        <authorList>
            <person name="Hacquard S."/>
            <person name="Kracher B."/>
            <person name="Hiruma K."/>
            <person name="Weinman A."/>
            <person name="Muench P."/>
            <person name="Garrido Oter R."/>
            <person name="Ver Loren van Themaat E."/>
            <person name="Dallerey J.-F."/>
            <person name="Damm U."/>
            <person name="Henrissat B."/>
            <person name="Lespinet O."/>
            <person name="Thon M."/>
            <person name="Kemen E."/>
            <person name="McHardy A.C."/>
            <person name="Schulze-Lefert P."/>
            <person name="O'Connell R.J."/>
        </authorList>
    </citation>
    <scope>NUCLEOTIDE SEQUENCE [LARGE SCALE GENOMIC DNA]</scope>
    <source>
        <strain evidence="2 3">MAFF 238704</strain>
    </source>
</reference>
<organism evidence="2 3">
    <name type="scientific">Colletotrichum incanum</name>
    <name type="common">Soybean anthracnose fungus</name>
    <dbReference type="NCBI Taxonomy" id="1573173"/>
    <lineage>
        <taxon>Eukaryota</taxon>
        <taxon>Fungi</taxon>
        <taxon>Dikarya</taxon>
        <taxon>Ascomycota</taxon>
        <taxon>Pezizomycotina</taxon>
        <taxon>Sordariomycetes</taxon>
        <taxon>Hypocreomycetidae</taxon>
        <taxon>Glomerellales</taxon>
        <taxon>Glomerellaceae</taxon>
        <taxon>Colletotrichum</taxon>
        <taxon>Colletotrichum spaethianum species complex</taxon>
    </lineage>
</organism>
<protein>
    <submittedName>
        <fullName evidence="2">Uncharacterized protein</fullName>
    </submittedName>
</protein>
<dbReference type="Proteomes" id="UP000076584">
    <property type="component" value="Unassembled WGS sequence"/>
</dbReference>
<gene>
    <name evidence="2" type="ORF">CI238_07781</name>
</gene>
<keyword evidence="3" id="KW-1185">Reference proteome</keyword>
<name>A0A162PVR6_COLIC</name>
<evidence type="ECO:0000256" key="1">
    <source>
        <dbReference type="SAM" id="MobiDB-lite"/>
    </source>
</evidence>
<feature type="compositionally biased region" description="Basic and acidic residues" evidence="1">
    <location>
        <begin position="51"/>
        <end position="65"/>
    </location>
</feature>
<evidence type="ECO:0000313" key="3">
    <source>
        <dbReference type="Proteomes" id="UP000076584"/>
    </source>
</evidence>
<evidence type="ECO:0000313" key="2">
    <source>
        <dbReference type="EMBL" id="KZL87641.1"/>
    </source>
</evidence>
<comment type="caution">
    <text evidence="2">The sequence shown here is derived from an EMBL/GenBank/DDBJ whole genome shotgun (WGS) entry which is preliminary data.</text>
</comment>
<proteinExistence type="predicted"/>
<accession>A0A162PVR6</accession>